<organism evidence="1 2">
    <name type="scientific">Chryseobacterium rhizosphaerae</name>
    <dbReference type="NCBI Taxonomy" id="395937"/>
    <lineage>
        <taxon>Bacteria</taxon>
        <taxon>Pseudomonadati</taxon>
        <taxon>Bacteroidota</taxon>
        <taxon>Flavobacteriia</taxon>
        <taxon>Flavobacteriales</taxon>
        <taxon>Weeksellaceae</taxon>
        <taxon>Chryseobacterium group</taxon>
        <taxon>Chryseobacterium</taxon>
    </lineage>
</organism>
<comment type="caution">
    <text evidence="1">The sequence shown here is derived from an EMBL/GenBank/DDBJ whole genome shotgun (WGS) entry which is preliminary data.</text>
</comment>
<accession>A0ABX9IQ87</accession>
<evidence type="ECO:0000313" key="2">
    <source>
        <dbReference type="Proteomes" id="UP000256491"/>
    </source>
</evidence>
<protein>
    <recommendedName>
        <fullName evidence="3">WG repeat-containing protein</fullName>
    </recommendedName>
</protein>
<dbReference type="EMBL" id="QNUF01000002">
    <property type="protein sequence ID" value="REC78305.1"/>
    <property type="molecule type" value="Genomic_DNA"/>
</dbReference>
<dbReference type="RefSeq" id="WP_115916731.1">
    <property type="nucleotide sequence ID" value="NZ_BJYH01000006.1"/>
</dbReference>
<keyword evidence="2" id="KW-1185">Reference proteome</keyword>
<evidence type="ECO:0000313" key="1">
    <source>
        <dbReference type="EMBL" id="REC78305.1"/>
    </source>
</evidence>
<evidence type="ECO:0008006" key="3">
    <source>
        <dbReference type="Google" id="ProtNLM"/>
    </source>
</evidence>
<gene>
    <name evidence="1" type="ORF">DRF57_02400</name>
</gene>
<name>A0ABX9IQ87_9FLAO</name>
<proteinExistence type="predicted"/>
<dbReference type="Proteomes" id="UP000256491">
    <property type="component" value="Unassembled WGS sequence"/>
</dbReference>
<reference evidence="1 2" key="1">
    <citation type="journal article" date="2010" name="Syst. Appl. Microbiol.">
        <title>Four new species of Chryseobacterium from the rhizosphere of coastal sand dune plants, Chryseobacterium elymi sp. nov., Chryseobacterium hagamense sp. nov., Chryseobacterium lathyri sp. nov. and Chryseobacterium rhizosphaerae sp. nov.</title>
        <authorList>
            <person name="Cho S.H."/>
            <person name="Lee K.S."/>
            <person name="Shin D.S."/>
            <person name="Han J.H."/>
            <person name="Park K.S."/>
            <person name="Lee C.H."/>
            <person name="Park K.H."/>
            <person name="Kim S.B."/>
        </authorList>
    </citation>
    <scope>NUCLEOTIDE SEQUENCE [LARGE SCALE GENOMIC DNA]</scope>
    <source>
        <strain evidence="1 2">KCTC 22548</strain>
    </source>
</reference>
<sequence>MKKITFLMFGLIQTLVFSQTQDLTALATGDHVGMNALFDNKDNLYGYISLYSYGKSGEKTKKFEYVILDKNLNPVANKEFEGDITAASYKGYVDFKGQIILKPSMIDYSLIKSKELFTPISMIIDPKTNTIKRKIYYDYQEDGTFKEINEPQSWETQRKETRDEKKEKGYNYISAVGELKEGGYFAHEYKLYNKYVNGNSLIRFDENKKEIWRYKYNSDGNKKVYTTLAILESDENYIYSIMKKVDNGQNVFSLLVIDMKTGKESSNKPIEGILTDNTLDNIESYRSGYRKLTNEKTFDDKFVLLGRNYDQSETVGYARMMVNKTDFTVDSRWINFTPDLETFVPAINRNGYVENDYLLQTKDMYFMSDGSVGILTEKFKGDGVYTTPKTTDLVYIYTDKDFKVKNVQVFKKEKTKWSNNDYLFSQYLNGGKDVVFFYRDYQKDEVTRQKRWNLFINTIIDGKFKQETIPISEKDNYTVIPYVGKEGYILLREFNEKEKFNKIRLEKLNY</sequence>